<feature type="domain" description="Cytochrome c oxidase assembly factor 3 mitochondrial coiled-coil" evidence="2">
    <location>
        <begin position="67"/>
        <end position="93"/>
    </location>
</feature>
<dbReference type="OrthoDB" id="10018333at2759"/>
<gene>
    <name evidence="3" type="ORF">MGAL_10B022620</name>
</gene>
<dbReference type="EMBL" id="UYJE01005945">
    <property type="protein sequence ID" value="VDI41851.1"/>
    <property type="molecule type" value="Genomic_DNA"/>
</dbReference>
<name>A0A8B6F180_MYTGA</name>
<proteinExistence type="predicted"/>
<evidence type="ECO:0000313" key="3">
    <source>
        <dbReference type="EMBL" id="VDI41851.1"/>
    </source>
</evidence>
<keyword evidence="1" id="KW-0472">Membrane</keyword>
<feature type="transmembrane region" description="Helical" evidence="1">
    <location>
        <begin position="66"/>
        <end position="85"/>
    </location>
</feature>
<dbReference type="InterPro" id="IPR018628">
    <property type="entry name" value="Coa3_CC"/>
</dbReference>
<keyword evidence="1" id="KW-0812">Transmembrane</keyword>
<evidence type="ECO:0000313" key="4">
    <source>
        <dbReference type="Proteomes" id="UP000596742"/>
    </source>
</evidence>
<dbReference type="AlphaFoldDB" id="A0A8B6F180"/>
<protein>
    <recommendedName>
        <fullName evidence="2">Cytochrome c oxidase assembly factor 3 mitochondrial coiled-coil domain-containing protein</fullName>
    </recommendedName>
</protein>
<keyword evidence="1" id="KW-1133">Transmembrane helix</keyword>
<sequence>MANSLVKRIWGTAVSKTDDKRLPVIDMEKNLESLKPSDKYYYKKFNRLNKERWEVHTAHRKSHNKFATVLAIFSVGIYFYTLFAVRQEKFLDEGFDEVPDNAVKNT</sequence>
<accession>A0A8B6F180</accession>
<dbReference type="Proteomes" id="UP000596742">
    <property type="component" value="Unassembled WGS sequence"/>
</dbReference>
<reference evidence="3" key="1">
    <citation type="submission" date="2018-11" db="EMBL/GenBank/DDBJ databases">
        <authorList>
            <person name="Alioto T."/>
            <person name="Alioto T."/>
        </authorList>
    </citation>
    <scope>NUCLEOTIDE SEQUENCE</scope>
</reference>
<evidence type="ECO:0000256" key="1">
    <source>
        <dbReference type="SAM" id="Phobius"/>
    </source>
</evidence>
<evidence type="ECO:0000259" key="2">
    <source>
        <dbReference type="Pfam" id="PF09813"/>
    </source>
</evidence>
<dbReference type="Pfam" id="PF09813">
    <property type="entry name" value="Coa3_cc"/>
    <property type="match status" value="1"/>
</dbReference>
<keyword evidence="4" id="KW-1185">Reference proteome</keyword>
<organism evidence="3 4">
    <name type="scientific">Mytilus galloprovincialis</name>
    <name type="common">Mediterranean mussel</name>
    <dbReference type="NCBI Taxonomy" id="29158"/>
    <lineage>
        <taxon>Eukaryota</taxon>
        <taxon>Metazoa</taxon>
        <taxon>Spiralia</taxon>
        <taxon>Lophotrochozoa</taxon>
        <taxon>Mollusca</taxon>
        <taxon>Bivalvia</taxon>
        <taxon>Autobranchia</taxon>
        <taxon>Pteriomorphia</taxon>
        <taxon>Mytilida</taxon>
        <taxon>Mytiloidea</taxon>
        <taxon>Mytilidae</taxon>
        <taxon>Mytilinae</taxon>
        <taxon>Mytilus</taxon>
    </lineage>
</organism>
<comment type="caution">
    <text evidence="3">The sequence shown here is derived from an EMBL/GenBank/DDBJ whole genome shotgun (WGS) entry which is preliminary data.</text>
</comment>